<sequence>MQLPGQTRHPAGSTYVVVLEIGTSAGAGRTSHAVHVERVDVTPSRALWRVADIQDADEARALANGYWSLLQGGAAKP</sequence>
<reference evidence="2" key="1">
    <citation type="journal article" date="2019" name="Int. J. Syst. Evol. Microbiol.">
        <title>The Global Catalogue of Microorganisms (GCM) 10K type strain sequencing project: providing services to taxonomists for standard genome sequencing and annotation.</title>
        <authorList>
            <consortium name="The Broad Institute Genomics Platform"/>
            <consortium name="The Broad Institute Genome Sequencing Center for Infectious Disease"/>
            <person name="Wu L."/>
            <person name="Ma J."/>
        </authorList>
    </citation>
    <scope>NUCLEOTIDE SEQUENCE [LARGE SCALE GENOMIC DNA]</scope>
    <source>
        <strain evidence="2">CCUG 60214</strain>
    </source>
</reference>
<evidence type="ECO:0000313" key="1">
    <source>
        <dbReference type="EMBL" id="MFD1145914.1"/>
    </source>
</evidence>
<protein>
    <submittedName>
        <fullName evidence="1">Uncharacterized protein</fullName>
    </submittedName>
</protein>
<dbReference type="Proteomes" id="UP001597168">
    <property type="component" value="Unassembled WGS sequence"/>
</dbReference>
<keyword evidence="2" id="KW-1185">Reference proteome</keyword>
<evidence type="ECO:0000313" key="2">
    <source>
        <dbReference type="Proteomes" id="UP001597168"/>
    </source>
</evidence>
<dbReference type="RefSeq" id="WP_380719122.1">
    <property type="nucleotide sequence ID" value="NZ_JBHTLK010000005.1"/>
</dbReference>
<gene>
    <name evidence="1" type="ORF">ACFQ3T_02115</name>
</gene>
<organism evidence="1 2">
    <name type="scientific">Saccharothrix hoggarensis</name>
    <dbReference type="NCBI Taxonomy" id="913853"/>
    <lineage>
        <taxon>Bacteria</taxon>
        <taxon>Bacillati</taxon>
        <taxon>Actinomycetota</taxon>
        <taxon>Actinomycetes</taxon>
        <taxon>Pseudonocardiales</taxon>
        <taxon>Pseudonocardiaceae</taxon>
        <taxon>Saccharothrix</taxon>
    </lineage>
</organism>
<proteinExistence type="predicted"/>
<name>A0ABW3QFS7_9PSEU</name>
<dbReference type="EMBL" id="JBHTLK010000005">
    <property type="protein sequence ID" value="MFD1145914.1"/>
    <property type="molecule type" value="Genomic_DNA"/>
</dbReference>
<accession>A0ABW3QFS7</accession>
<comment type="caution">
    <text evidence="1">The sequence shown here is derived from an EMBL/GenBank/DDBJ whole genome shotgun (WGS) entry which is preliminary data.</text>
</comment>